<dbReference type="Gene3D" id="3.40.190.10">
    <property type="entry name" value="Periplasmic binding protein-like II"/>
    <property type="match status" value="1"/>
</dbReference>
<dbReference type="InterPro" id="IPR039424">
    <property type="entry name" value="SBP_5"/>
</dbReference>
<dbReference type="PANTHER" id="PTHR30290:SF9">
    <property type="entry name" value="OLIGOPEPTIDE-BINDING PROTEIN APPA"/>
    <property type="match status" value="1"/>
</dbReference>
<dbReference type="GO" id="GO:0043190">
    <property type="term" value="C:ATP-binding cassette (ABC) transporter complex"/>
    <property type="evidence" value="ECO:0007669"/>
    <property type="project" value="InterPro"/>
</dbReference>
<accession>A0A934WK84</accession>
<dbReference type="Pfam" id="PF00496">
    <property type="entry name" value="SBP_bac_5"/>
    <property type="match status" value="1"/>
</dbReference>
<keyword evidence="7" id="KW-1185">Reference proteome</keyword>
<comment type="caution">
    <text evidence="6">The sequence shown here is derived from an EMBL/GenBank/DDBJ whole genome shotgun (WGS) entry which is preliminary data.</text>
</comment>
<dbReference type="InterPro" id="IPR000914">
    <property type="entry name" value="SBP_5_dom"/>
</dbReference>
<evidence type="ECO:0000313" key="6">
    <source>
        <dbReference type="EMBL" id="MBK5928604.1"/>
    </source>
</evidence>
<dbReference type="InterPro" id="IPR030678">
    <property type="entry name" value="Peptide/Ni-bd"/>
</dbReference>
<evidence type="ECO:0000313" key="7">
    <source>
        <dbReference type="Proteomes" id="UP000706333"/>
    </source>
</evidence>
<dbReference type="SUPFAM" id="SSF53850">
    <property type="entry name" value="Periplasmic binding protein-like II"/>
    <property type="match status" value="1"/>
</dbReference>
<reference evidence="6" key="2">
    <citation type="journal article" date="2020" name="Microorganisms">
        <title>Osmotic Adaptation and Compatible Solute Biosynthesis of Phototrophic Bacteria as Revealed from Genome Analyses.</title>
        <authorList>
            <person name="Imhoff J.F."/>
            <person name="Rahn T."/>
            <person name="Kunzel S."/>
            <person name="Keller A."/>
            <person name="Neulinger S.C."/>
        </authorList>
    </citation>
    <scope>NUCLEOTIDE SEQUENCE</scope>
    <source>
        <strain evidence="6">LMG 28126</strain>
    </source>
</reference>
<comment type="similarity">
    <text evidence="2">Belongs to the bacterial solute-binding protein 5 family.</text>
</comment>
<protein>
    <recommendedName>
        <fullName evidence="5">Solute-binding protein family 5 domain-containing protein</fullName>
    </recommendedName>
</protein>
<evidence type="ECO:0000256" key="2">
    <source>
        <dbReference type="ARBA" id="ARBA00005695"/>
    </source>
</evidence>
<proteinExistence type="inferred from homology"/>
<evidence type="ECO:0000256" key="4">
    <source>
        <dbReference type="ARBA" id="ARBA00022729"/>
    </source>
</evidence>
<dbReference type="Gene3D" id="3.10.105.10">
    <property type="entry name" value="Dipeptide-binding Protein, Domain 3"/>
    <property type="match status" value="1"/>
</dbReference>
<reference evidence="6" key="1">
    <citation type="submission" date="2017-05" db="EMBL/GenBank/DDBJ databases">
        <authorList>
            <person name="Imhoff J.F."/>
            <person name="Rahn T."/>
            <person name="Kuenzel S."/>
            <person name="Neulinger S.C."/>
        </authorList>
    </citation>
    <scope>NUCLEOTIDE SEQUENCE</scope>
    <source>
        <strain evidence="6">LMG 28126</strain>
    </source>
</reference>
<dbReference type="PIRSF" id="PIRSF002741">
    <property type="entry name" value="MppA"/>
    <property type="match status" value="1"/>
</dbReference>
<dbReference type="AlphaFoldDB" id="A0A934WK84"/>
<keyword evidence="3" id="KW-0813">Transport</keyword>
<dbReference type="GO" id="GO:1904680">
    <property type="term" value="F:peptide transmembrane transporter activity"/>
    <property type="evidence" value="ECO:0007669"/>
    <property type="project" value="TreeGrafter"/>
</dbReference>
<gene>
    <name evidence="6" type="ORF">CCR87_14900</name>
</gene>
<organism evidence="6 7">
    <name type="scientific">Rhodobaculum claviforme</name>
    <dbReference type="NCBI Taxonomy" id="1549854"/>
    <lineage>
        <taxon>Bacteria</taxon>
        <taxon>Pseudomonadati</taxon>
        <taxon>Pseudomonadota</taxon>
        <taxon>Alphaproteobacteria</taxon>
        <taxon>Rhodobacterales</taxon>
        <taxon>Paracoccaceae</taxon>
        <taxon>Rhodobaculum</taxon>
    </lineage>
</organism>
<dbReference type="CDD" id="cd00995">
    <property type="entry name" value="PBP2_NikA_DppA_OppA_like"/>
    <property type="match status" value="1"/>
</dbReference>
<evidence type="ECO:0000259" key="5">
    <source>
        <dbReference type="Pfam" id="PF00496"/>
    </source>
</evidence>
<feature type="domain" description="Solute-binding protein family 5" evidence="5">
    <location>
        <begin position="85"/>
        <end position="437"/>
    </location>
</feature>
<dbReference type="GO" id="GO:0030288">
    <property type="term" value="C:outer membrane-bounded periplasmic space"/>
    <property type="evidence" value="ECO:0007669"/>
    <property type="project" value="UniProtKB-ARBA"/>
</dbReference>
<dbReference type="Proteomes" id="UP000706333">
    <property type="component" value="Unassembled WGS sequence"/>
</dbReference>
<dbReference type="GO" id="GO:0015833">
    <property type="term" value="P:peptide transport"/>
    <property type="evidence" value="ECO:0007669"/>
    <property type="project" value="TreeGrafter"/>
</dbReference>
<dbReference type="EMBL" id="NHSD01000313">
    <property type="protein sequence ID" value="MBK5928604.1"/>
    <property type="molecule type" value="Genomic_DNA"/>
</dbReference>
<evidence type="ECO:0000256" key="1">
    <source>
        <dbReference type="ARBA" id="ARBA00004418"/>
    </source>
</evidence>
<comment type="subcellular location">
    <subcellularLocation>
        <location evidence="1">Periplasm</location>
    </subcellularLocation>
</comment>
<evidence type="ECO:0000256" key="3">
    <source>
        <dbReference type="ARBA" id="ARBA00022448"/>
    </source>
</evidence>
<keyword evidence="4" id="KW-0732">Signal</keyword>
<name>A0A934WK84_9RHOB</name>
<dbReference type="PANTHER" id="PTHR30290">
    <property type="entry name" value="PERIPLASMIC BINDING COMPONENT OF ABC TRANSPORTER"/>
    <property type="match status" value="1"/>
</dbReference>
<sequence>MIRPNMERPTMKRREFLATTTALGALTLVTPGRLLAETPVAGGTLVWGHSETTQNLDMHQTGTASTSRVLQNIHNALVTVNSDMEVVPQLAESYEVSDDGLEYTFRLRAGVMFHDGSTLTSEDVKYSFERCADPETGATNFEVFNDVAGIETPDELTVIVRMTRPNAPFLARLAENGAGVVMPAGSGDIQGTTPVGAGPFRFIRREFGNEVVLERFDDYWDGPAHLERIIAREITEPTVRLTGLRTGELHMINDIPAERVAEVEGDASLQVLTWFPLNFDFLNFNHDLELFQDARVRRAFDLMIDKEMLLQGALWGQGETTASASFPNDAARNTDITQRGQDIAAARALLSEAGHPPGSLNVVFKVTTNYPYHVESAQIIAEWAREAGVNMTIEQLTWADWLSQVWVDRDFQMTMMNFFTIWEPDRLYFSLWHSTGGFNYRNINVPEIDALAEEARGTIDADARNALYRRIQDMVSEEALDVILWFRNGSIGARSEVAGLDTLVHPNGSNLNFHKVWLRS</sequence>
<dbReference type="PROSITE" id="PS51318">
    <property type="entry name" value="TAT"/>
    <property type="match status" value="1"/>
</dbReference>
<dbReference type="InterPro" id="IPR006311">
    <property type="entry name" value="TAT_signal"/>
</dbReference>